<evidence type="ECO:0000256" key="11">
    <source>
        <dbReference type="ARBA" id="ARBA00030948"/>
    </source>
</evidence>
<evidence type="ECO:0000256" key="3">
    <source>
        <dbReference type="ARBA" id="ARBA00022475"/>
    </source>
</evidence>
<protein>
    <recommendedName>
        <fullName evidence="11">Lipase helper protein</fullName>
    </recommendedName>
    <alternativeName>
        <fullName evidence="12">Lipase modulator</fullName>
    </alternativeName>
</protein>
<evidence type="ECO:0000313" key="14">
    <source>
        <dbReference type="EMBL" id="MBR7791628.1"/>
    </source>
</evidence>
<keyword evidence="6" id="KW-0442">Lipid degradation</keyword>
<keyword evidence="10" id="KW-0143">Chaperone</keyword>
<sequence>MKTRNLTFLAATLTLIVASFSLMSKQGSREEQAIRLTPPDRMFSFVRSMEGTSVDGQATQADDGNLVVNAELRLMFDYYLAATGEKSIPDIKREIENVLDQKLKPHAAAQAKELLTRYLGYKQALLDLEKNSGASATSHTNNMSNDMIAAMQKRWQSMQKLRLQFFSAKDNQALFGFDDAYDMDALARLEISQNPAYSDQQKQEKLQALDATMSQELREAKSAPYQIIRLEEQAQQLRSSGASEDDIYRMRAAAVSPEAANRLADLDREEAKWKTRIASYLEQRRQLLSRDDNKNTTEKNTALQQLRDRYFNIQEQNRLAAYE</sequence>
<evidence type="ECO:0000256" key="7">
    <source>
        <dbReference type="ARBA" id="ARBA00022989"/>
    </source>
</evidence>
<feature type="signal peptide" evidence="13">
    <location>
        <begin position="1"/>
        <end position="24"/>
    </location>
</feature>
<evidence type="ECO:0000256" key="2">
    <source>
        <dbReference type="ARBA" id="ARBA00010358"/>
    </source>
</evidence>
<keyword evidence="15" id="KW-1185">Reference proteome</keyword>
<reference evidence="14 15" key="1">
    <citation type="submission" date="2021-04" db="EMBL/GenBank/DDBJ databases">
        <title>novel species isolated from subtropical streams in China.</title>
        <authorList>
            <person name="Lu H."/>
        </authorList>
    </citation>
    <scope>NUCLEOTIDE SEQUENCE [LARGE SCALE GENOMIC DNA]</scope>
    <source>
        <strain evidence="14 15">FT147W</strain>
    </source>
</reference>
<evidence type="ECO:0000256" key="8">
    <source>
        <dbReference type="ARBA" id="ARBA00023098"/>
    </source>
</evidence>
<dbReference type="Pfam" id="PF03280">
    <property type="entry name" value="Lipase_chap"/>
    <property type="match status" value="1"/>
</dbReference>
<keyword evidence="5" id="KW-0812">Transmembrane</keyword>
<keyword evidence="4" id="KW-0997">Cell inner membrane</keyword>
<dbReference type="EMBL" id="JAGSPK010000001">
    <property type="protein sequence ID" value="MBR7791628.1"/>
    <property type="molecule type" value="Genomic_DNA"/>
</dbReference>
<comment type="similarity">
    <text evidence="2">Belongs to the lipase chaperone family.</text>
</comment>
<dbReference type="Proteomes" id="UP000682982">
    <property type="component" value="Unassembled WGS sequence"/>
</dbReference>
<dbReference type="InterPro" id="IPR004961">
    <property type="entry name" value="Lipase_chaperone"/>
</dbReference>
<comment type="caution">
    <text evidence="14">The sequence shown here is derived from an EMBL/GenBank/DDBJ whole genome shotgun (WGS) entry which is preliminary data.</text>
</comment>
<evidence type="ECO:0000256" key="1">
    <source>
        <dbReference type="ARBA" id="ARBA00004383"/>
    </source>
</evidence>
<proteinExistence type="inferred from homology"/>
<evidence type="ECO:0000256" key="13">
    <source>
        <dbReference type="SAM" id="SignalP"/>
    </source>
</evidence>
<evidence type="ECO:0000256" key="12">
    <source>
        <dbReference type="ARBA" id="ARBA00031542"/>
    </source>
</evidence>
<keyword evidence="3" id="KW-1003">Cell membrane</keyword>
<dbReference type="RefSeq" id="WP_212677737.1">
    <property type="nucleotide sequence ID" value="NZ_JAGSPK010000001.1"/>
</dbReference>
<evidence type="ECO:0000256" key="10">
    <source>
        <dbReference type="ARBA" id="ARBA00023186"/>
    </source>
</evidence>
<keyword evidence="13" id="KW-0732">Signal</keyword>
<name>A0ABS5GZ37_9BURK</name>
<evidence type="ECO:0000313" key="15">
    <source>
        <dbReference type="Proteomes" id="UP000682982"/>
    </source>
</evidence>
<comment type="subcellular location">
    <subcellularLocation>
        <location evidence="1">Cell inner membrane</location>
        <topology evidence="1">Single-pass membrane protein</topology>
        <orientation evidence="1">Periplasmic side</orientation>
    </subcellularLocation>
</comment>
<keyword evidence="9" id="KW-0472">Membrane</keyword>
<accession>A0ABS5GZ37</accession>
<dbReference type="SUPFAM" id="SSF158855">
    <property type="entry name" value="Lipase chaperone-like"/>
    <property type="match status" value="1"/>
</dbReference>
<organism evidence="14 15">
    <name type="scientific">Undibacterium rivi</name>
    <dbReference type="NCBI Taxonomy" id="2828729"/>
    <lineage>
        <taxon>Bacteria</taxon>
        <taxon>Pseudomonadati</taxon>
        <taxon>Pseudomonadota</taxon>
        <taxon>Betaproteobacteria</taxon>
        <taxon>Burkholderiales</taxon>
        <taxon>Oxalobacteraceae</taxon>
        <taxon>Undibacterium</taxon>
    </lineage>
</organism>
<keyword evidence="7" id="KW-1133">Transmembrane helix</keyword>
<keyword evidence="8" id="KW-0443">Lipid metabolism</keyword>
<evidence type="ECO:0000256" key="4">
    <source>
        <dbReference type="ARBA" id="ARBA00022519"/>
    </source>
</evidence>
<evidence type="ECO:0000256" key="5">
    <source>
        <dbReference type="ARBA" id="ARBA00022692"/>
    </source>
</evidence>
<evidence type="ECO:0000256" key="6">
    <source>
        <dbReference type="ARBA" id="ARBA00022963"/>
    </source>
</evidence>
<evidence type="ECO:0000256" key="9">
    <source>
        <dbReference type="ARBA" id="ARBA00023136"/>
    </source>
</evidence>
<feature type="chain" id="PRO_5046621921" description="Lipase helper protein" evidence="13">
    <location>
        <begin position="25"/>
        <end position="323"/>
    </location>
</feature>
<gene>
    <name evidence="14" type="ORF">KDM87_03400</name>
</gene>